<dbReference type="AlphaFoldDB" id="A0A6N2K6U6"/>
<evidence type="ECO:0000313" key="2">
    <source>
        <dbReference type="EMBL" id="VFU36363.1"/>
    </source>
</evidence>
<dbReference type="EMBL" id="CAADRP010001113">
    <property type="protein sequence ID" value="VFU36363.1"/>
    <property type="molecule type" value="Genomic_DNA"/>
</dbReference>
<dbReference type="EMBL" id="CAADRP010000102">
    <property type="protein sequence ID" value="VFU22989.1"/>
    <property type="molecule type" value="Genomic_DNA"/>
</dbReference>
<proteinExistence type="predicted"/>
<protein>
    <submittedName>
        <fullName evidence="1">Uncharacterized protein</fullName>
    </submittedName>
</protein>
<reference evidence="1" key="1">
    <citation type="submission" date="2019-03" db="EMBL/GenBank/DDBJ databases">
        <authorList>
            <person name="Mank J."/>
            <person name="Almeida P."/>
        </authorList>
    </citation>
    <scope>NUCLEOTIDE SEQUENCE</scope>
    <source>
        <strain evidence="1">78183</strain>
    </source>
</reference>
<organism evidence="1">
    <name type="scientific">Salix viminalis</name>
    <name type="common">Common osier</name>
    <name type="synonym">Basket willow</name>
    <dbReference type="NCBI Taxonomy" id="40686"/>
    <lineage>
        <taxon>Eukaryota</taxon>
        <taxon>Viridiplantae</taxon>
        <taxon>Streptophyta</taxon>
        <taxon>Embryophyta</taxon>
        <taxon>Tracheophyta</taxon>
        <taxon>Spermatophyta</taxon>
        <taxon>Magnoliopsida</taxon>
        <taxon>eudicotyledons</taxon>
        <taxon>Gunneridae</taxon>
        <taxon>Pentapetalae</taxon>
        <taxon>rosids</taxon>
        <taxon>fabids</taxon>
        <taxon>Malpighiales</taxon>
        <taxon>Salicaceae</taxon>
        <taxon>Saliceae</taxon>
        <taxon>Salix</taxon>
    </lineage>
</organism>
<sequence>MEDGLSYTILTIPLLQQQAILLIWFDRFLSGGTMAPIYRKQSGLVEELLSDNMLAEPDNSHLQITVCDHPN</sequence>
<evidence type="ECO:0000313" key="1">
    <source>
        <dbReference type="EMBL" id="VFU22989.1"/>
    </source>
</evidence>
<name>A0A6N2K6U6_SALVM</name>
<gene>
    <name evidence="2" type="ORF">SVIM_LOCUS182585</name>
    <name evidence="1" type="ORF">SVIM_LOCUS29515</name>
</gene>
<accession>A0A6N2K6U6</accession>